<dbReference type="PANTHER" id="PTHR17583">
    <property type="entry name" value="PHOSPHOINOSITIDE 3-KINASE REGULATORY SUBUNIT 4"/>
    <property type="match status" value="1"/>
</dbReference>
<organism evidence="3 4">
    <name type="scientific">Halocaridina rubra</name>
    <name type="common">Hawaiian red shrimp</name>
    <dbReference type="NCBI Taxonomy" id="373956"/>
    <lineage>
        <taxon>Eukaryota</taxon>
        <taxon>Metazoa</taxon>
        <taxon>Ecdysozoa</taxon>
        <taxon>Arthropoda</taxon>
        <taxon>Crustacea</taxon>
        <taxon>Multicrustacea</taxon>
        <taxon>Malacostraca</taxon>
        <taxon>Eumalacostraca</taxon>
        <taxon>Eucarida</taxon>
        <taxon>Decapoda</taxon>
        <taxon>Pleocyemata</taxon>
        <taxon>Caridea</taxon>
        <taxon>Atyoidea</taxon>
        <taxon>Atyidae</taxon>
        <taxon>Halocaridina</taxon>
    </lineage>
</organism>
<protein>
    <submittedName>
        <fullName evidence="3">Phosphoinositide-3-kinase, regulatory subunit 4</fullName>
        <ecNumber evidence="3">2.7.11.1</ecNumber>
    </submittedName>
</protein>
<dbReference type="PROSITE" id="PS50011">
    <property type="entry name" value="PROTEIN_KINASE_DOM"/>
    <property type="match status" value="1"/>
</dbReference>
<dbReference type="PANTHER" id="PTHR17583:SF0">
    <property type="entry name" value="PHOSPHOINOSITIDE 3-KINASE REGULATORY SUBUNIT 4"/>
    <property type="match status" value="1"/>
</dbReference>
<dbReference type="GO" id="GO:0045324">
    <property type="term" value="P:late endosome to vacuole transport"/>
    <property type="evidence" value="ECO:0007669"/>
    <property type="project" value="InterPro"/>
</dbReference>
<dbReference type="InterPro" id="IPR011009">
    <property type="entry name" value="Kinase-like_dom_sf"/>
</dbReference>
<comment type="caution">
    <text evidence="3">The sequence shown here is derived from an EMBL/GenBank/DDBJ whole genome shotgun (WGS) entry which is preliminary data.</text>
</comment>
<dbReference type="PROSITE" id="PS00108">
    <property type="entry name" value="PROTEIN_KINASE_ST"/>
    <property type="match status" value="1"/>
</dbReference>
<feature type="domain" description="Protein kinase" evidence="2">
    <location>
        <begin position="30"/>
        <end position="218"/>
    </location>
</feature>
<proteinExistence type="predicted"/>
<dbReference type="Gene3D" id="1.10.510.10">
    <property type="entry name" value="Transferase(Phosphotransferase) domain 1"/>
    <property type="match status" value="1"/>
</dbReference>
<keyword evidence="3" id="KW-0808">Transferase</keyword>
<dbReference type="AlphaFoldDB" id="A0AAN8XAX7"/>
<feature type="non-terminal residue" evidence="3">
    <location>
        <position position="1"/>
    </location>
</feature>
<evidence type="ECO:0000313" key="3">
    <source>
        <dbReference type="EMBL" id="KAK7077763.1"/>
    </source>
</evidence>
<dbReference type="InterPro" id="IPR045162">
    <property type="entry name" value="Vps15-like"/>
</dbReference>
<dbReference type="EC" id="2.7.11.1" evidence="3"/>
<dbReference type="GO" id="GO:0005524">
    <property type="term" value="F:ATP binding"/>
    <property type="evidence" value="ECO:0007669"/>
    <property type="project" value="InterPro"/>
</dbReference>
<dbReference type="InterPro" id="IPR000719">
    <property type="entry name" value="Prot_kinase_dom"/>
</dbReference>
<dbReference type="Pfam" id="PF00069">
    <property type="entry name" value="Pkinase"/>
    <property type="match status" value="1"/>
</dbReference>
<dbReference type="GO" id="GO:0034271">
    <property type="term" value="C:phosphatidylinositol 3-kinase complex, class III, type I"/>
    <property type="evidence" value="ECO:0007669"/>
    <property type="project" value="TreeGrafter"/>
</dbReference>
<evidence type="ECO:0000259" key="2">
    <source>
        <dbReference type="PROSITE" id="PS50011"/>
    </source>
</evidence>
<dbReference type="SUPFAM" id="SSF56112">
    <property type="entry name" value="Protein kinase-like (PK-like)"/>
    <property type="match status" value="1"/>
</dbReference>
<keyword evidence="4" id="KW-1185">Reference proteome</keyword>
<dbReference type="EMBL" id="JAXCGZ010008296">
    <property type="protein sequence ID" value="KAK7077763.1"/>
    <property type="molecule type" value="Genomic_DNA"/>
</dbReference>
<dbReference type="GO" id="GO:0016236">
    <property type="term" value="P:macroautophagy"/>
    <property type="evidence" value="ECO:0007669"/>
    <property type="project" value="InterPro"/>
</dbReference>
<dbReference type="InterPro" id="IPR008271">
    <property type="entry name" value="Ser/Thr_kinase_AS"/>
</dbReference>
<dbReference type="SMART" id="SM00220">
    <property type="entry name" value="S_TKc"/>
    <property type="match status" value="1"/>
</dbReference>
<reference evidence="3 4" key="1">
    <citation type="submission" date="2023-11" db="EMBL/GenBank/DDBJ databases">
        <title>Halocaridina rubra genome assembly.</title>
        <authorList>
            <person name="Smith C."/>
        </authorList>
    </citation>
    <scope>NUCLEOTIDE SEQUENCE [LARGE SCALE GENOMIC DNA]</scope>
    <source>
        <strain evidence="3">EP-1</strain>
        <tissue evidence="3">Whole</tissue>
    </source>
</reference>
<dbReference type="GO" id="GO:0004674">
    <property type="term" value="F:protein serine/threonine kinase activity"/>
    <property type="evidence" value="ECO:0007669"/>
    <property type="project" value="UniProtKB-EC"/>
</dbReference>
<sequence length="218" mass="25144">TNCKMGNQLAGIAPSQIFPVETYLSELPDIEYESSLGSTRFLKVAKCKTWEGPVVVKVFVIHDASIQLSGYKKMIEEVARKLSTAANCLQFHFMRVTEKAGFMFRQYVKTSLYDRISTRPFLTPIEKKWLAFQLLCALNQAHQQNVCHGDIKLENVMVSSWSWLLLADFATYKPGVLQDNDPAHYTYYFDTSRRRICYIAPERYISVSVIKIENHRLQ</sequence>
<keyword evidence="1" id="KW-0853">WD repeat</keyword>
<dbReference type="GO" id="GO:0071561">
    <property type="term" value="C:nucleus-vacuole junction"/>
    <property type="evidence" value="ECO:0007669"/>
    <property type="project" value="TreeGrafter"/>
</dbReference>
<dbReference type="Proteomes" id="UP001381693">
    <property type="component" value="Unassembled WGS sequence"/>
</dbReference>
<dbReference type="GO" id="GO:0006623">
    <property type="term" value="P:protein targeting to vacuole"/>
    <property type="evidence" value="ECO:0007669"/>
    <property type="project" value="TreeGrafter"/>
</dbReference>
<dbReference type="GO" id="GO:0034272">
    <property type="term" value="C:phosphatidylinositol 3-kinase complex, class III, type II"/>
    <property type="evidence" value="ECO:0007669"/>
    <property type="project" value="TreeGrafter"/>
</dbReference>
<accession>A0AAN8XAX7</accession>
<name>A0AAN8XAX7_HALRR</name>
<evidence type="ECO:0000313" key="4">
    <source>
        <dbReference type="Proteomes" id="UP001381693"/>
    </source>
</evidence>
<gene>
    <name evidence="3" type="primary">PIK3R4_5</name>
    <name evidence="3" type="ORF">SK128_020961</name>
</gene>
<dbReference type="GO" id="GO:0005770">
    <property type="term" value="C:late endosome"/>
    <property type="evidence" value="ECO:0007669"/>
    <property type="project" value="TreeGrafter"/>
</dbReference>
<evidence type="ECO:0000256" key="1">
    <source>
        <dbReference type="ARBA" id="ARBA00022574"/>
    </source>
</evidence>